<dbReference type="Gene3D" id="1.10.260.40">
    <property type="entry name" value="lambda repressor-like DNA-binding domains"/>
    <property type="match status" value="1"/>
</dbReference>
<dbReference type="SUPFAM" id="SSF47413">
    <property type="entry name" value="lambda repressor-like DNA-binding domains"/>
    <property type="match status" value="1"/>
</dbReference>
<gene>
    <name evidence="1" type="primary">cro</name>
    <name evidence="1" type="ORF">DJ58_4400</name>
</gene>
<dbReference type="Pfam" id="PF14549">
    <property type="entry name" value="P22_Cro"/>
    <property type="match status" value="1"/>
</dbReference>
<name>A0ABR4W9K7_YERFR</name>
<dbReference type="EMBL" id="JPPS01000002">
    <property type="protein sequence ID" value="KGA50492.1"/>
    <property type="molecule type" value="Genomic_DNA"/>
</dbReference>
<sequence length="89" mass="10027">MLRDSVVKSVCIVMYLLLPSLYDQRGVPMNKKEVVKFFGGVVNTAMALGIKHPAVCRWGEIIPEKQAMKIERITHGELKYDPSMYQSAA</sequence>
<reference evidence="1 2" key="1">
    <citation type="submission" date="2014-07" db="EMBL/GenBank/DDBJ databases">
        <authorList>
            <person name="Bishop-Lilly K.A."/>
            <person name="Broomall S.M."/>
            <person name="Chain P.S."/>
            <person name="Chertkov O."/>
            <person name="Coyne S.R."/>
            <person name="Daligault H.E."/>
            <person name="Davenport K.W."/>
            <person name="Erkkila T."/>
            <person name="Frey K.G."/>
            <person name="Gibbons H.S."/>
            <person name="Gu W."/>
            <person name="Jaissle J."/>
            <person name="Johnson S.L."/>
            <person name="Koroleva G.I."/>
            <person name="Ladner J.T."/>
            <person name="Lo C.-C."/>
            <person name="Minogue T.D."/>
            <person name="Munk C."/>
            <person name="Palacios G.F."/>
            <person name="Redden C.L."/>
            <person name="Rosenzweig C.N."/>
            <person name="Scholz M.B."/>
            <person name="Teshima H."/>
            <person name="Xu Y."/>
        </authorList>
    </citation>
    <scope>NUCLEOTIDE SEQUENCE [LARGE SCALE GENOMIC DNA]</scope>
    <source>
        <strain evidence="1 2">ATCC 33641</strain>
    </source>
</reference>
<comment type="caution">
    <text evidence="1">The sequence shown here is derived from an EMBL/GenBank/DDBJ whole genome shotgun (WGS) entry which is preliminary data.</text>
</comment>
<proteinExistence type="predicted"/>
<keyword evidence="2" id="KW-1185">Reference proteome</keyword>
<accession>A0ABR4W9K7</accession>
<protein>
    <submittedName>
        <fullName evidence="1">Regulatory cro domain protein</fullName>
    </submittedName>
</protein>
<evidence type="ECO:0000313" key="1">
    <source>
        <dbReference type="EMBL" id="KGA50492.1"/>
    </source>
</evidence>
<dbReference type="InterPro" id="IPR010982">
    <property type="entry name" value="Lambda_DNA-bd_dom_sf"/>
</dbReference>
<dbReference type="Proteomes" id="UP000029430">
    <property type="component" value="Unassembled WGS sequence"/>
</dbReference>
<evidence type="ECO:0000313" key="2">
    <source>
        <dbReference type="Proteomes" id="UP000029430"/>
    </source>
</evidence>
<organism evidence="1 2">
    <name type="scientific">Yersinia frederiksenii ATCC 33641</name>
    <dbReference type="NCBI Taxonomy" id="349966"/>
    <lineage>
        <taxon>Bacteria</taxon>
        <taxon>Pseudomonadati</taxon>
        <taxon>Pseudomonadota</taxon>
        <taxon>Gammaproteobacteria</taxon>
        <taxon>Enterobacterales</taxon>
        <taxon>Yersiniaceae</taxon>
        <taxon>Yersinia</taxon>
    </lineage>
</organism>